<dbReference type="AlphaFoldDB" id="A0A1J5QGM9"/>
<gene>
    <name evidence="1" type="ORF">GALL_432010</name>
</gene>
<evidence type="ECO:0000313" key="1">
    <source>
        <dbReference type="EMBL" id="OIQ75133.1"/>
    </source>
</evidence>
<comment type="caution">
    <text evidence="1">The sequence shown here is derived from an EMBL/GenBank/DDBJ whole genome shotgun (WGS) entry which is preliminary data.</text>
</comment>
<proteinExistence type="predicted"/>
<reference evidence="1" key="1">
    <citation type="submission" date="2016-10" db="EMBL/GenBank/DDBJ databases">
        <title>Sequence of Gallionella enrichment culture.</title>
        <authorList>
            <person name="Poehlein A."/>
            <person name="Muehling M."/>
            <person name="Daniel R."/>
        </authorList>
    </citation>
    <scope>NUCLEOTIDE SEQUENCE</scope>
</reference>
<accession>A0A1J5QGM9</accession>
<dbReference type="EMBL" id="MLJW01002265">
    <property type="protein sequence ID" value="OIQ75133.1"/>
    <property type="molecule type" value="Genomic_DNA"/>
</dbReference>
<sequence length="80" mass="8645">MKQLCLRNAIHSRSVHNRSGGLQIAVELLNRFEAGNSTIDVADGDNLHAHLLNRNRGPVSDFAEALNGNGRTFDVHALGA</sequence>
<name>A0A1J5QGM9_9ZZZZ</name>
<organism evidence="1">
    <name type="scientific">mine drainage metagenome</name>
    <dbReference type="NCBI Taxonomy" id="410659"/>
    <lineage>
        <taxon>unclassified sequences</taxon>
        <taxon>metagenomes</taxon>
        <taxon>ecological metagenomes</taxon>
    </lineage>
</organism>
<protein>
    <submittedName>
        <fullName evidence="1">Uncharacterized protein</fullName>
    </submittedName>
</protein>